<name>A0ABM5YWN9_9BACT</name>
<sequence>MREFAPSPGDVFFVELLGRRVVRPPHDRTQGAFPVPPEVQLTDAVVFEAIHASFVMESLGCREQYSTFSFKARGNEPGWMVLAEPGRMSFNAMDLAQPFLFRNVERTGDDDNAEYRADGMTLTVTRGWCRDTMSGELFGWTAEAEVDGTVYRGCAVRGDL</sequence>
<keyword evidence="2" id="KW-1185">Reference proteome</keyword>
<dbReference type="EMBL" id="CP014206">
    <property type="protein sequence ID" value="AMK11875.1"/>
    <property type="molecule type" value="Genomic_DNA"/>
</dbReference>
<accession>A0ABM5YWN9</accession>
<reference evidence="1 2" key="1">
    <citation type="journal article" date="2016" name="Front. Microbiol.">
        <title>Genome Sequence of the Piezophilic, Mesophilic Sulfate-Reducing Bacterium Desulfovibrio indicus J2T.</title>
        <authorList>
            <person name="Cao J."/>
            <person name="Maignien L."/>
            <person name="Shao Z."/>
            <person name="Alain K."/>
            <person name="Jebbar M."/>
        </authorList>
    </citation>
    <scope>NUCLEOTIDE SEQUENCE [LARGE SCALE GENOMIC DNA]</scope>
    <source>
        <strain evidence="1 2">J2</strain>
    </source>
</reference>
<gene>
    <name evidence="1" type="ORF">AWY79_12505</name>
</gene>
<dbReference type="Proteomes" id="UP000055611">
    <property type="component" value="Chromosome"/>
</dbReference>
<evidence type="ECO:0000313" key="1">
    <source>
        <dbReference type="EMBL" id="AMK11875.1"/>
    </source>
</evidence>
<evidence type="ECO:0000313" key="2">
    <source>
        <dbReference type="Proteomes" id="UP000055611"/>
    </source>
</evidence>
<proteinExistence type="predicted"/>
<organism evidence="1 2">
    <name type="scientific">Pseudodesulfovibrio indicus</name>
    <dbReference type="NCBI Taxonomy" id="1716143"/>
    <lineage>
        <taxon>Bacteria</taxon>
        <taxon>Pseudomonadati</taxon>
        <taxon>Thermodesulfobacteriota</taxon>
        <taxon>Desulfovibrionia</taxon>
        <taxon>Desulfovibrionales</taxon>
        <taxon>Desulfovibrionaceae</taxon>
    </lineage>
</organism>
<protein>
    <submittedName>
        <fullName evidence="1">Uncharacterized protein</fullName>
    </submittedName>
</protein>